<dbReference type="Proteomes" id="UP000886998">
    <property type="component" value="Unassembled WGS sequence"/>
</dbReference>
<reference evidence="12" key="1">
    <citation type="submission" date="2020-08" db="EMBL/GenBank/DDBJ databases">
        <title>Multicomponent nature underlies the extraordinary mechanical properties of spider dragline silk.</title>
        <authorList>
            <person name="Kono N."/>
            <person name="Nakamura H."/>
            <person name="Mori M."/>
            <person name="Yoshida Y."/>
            <person name="Ohtoshi R."/>
            <person name="Malay A.D."/>
            <person name="Moran D.A.P."/>
            <person name="Tomita M."/>
            <person name="Numata K."/>
            <person name="Arakawa K."/>
        </authorList>
    </citation>
    <scope>NUCLEOTIDE SEQUENCE</scope>
</reference>
<protein>
    <submittedName>
        <fullName evidence="12">Mitochondrial carrier protein Rim2</fullName>
    </submittedName>
</protein>
<dbReference type="InterPro" id="IPR002067">
    <property type="entry name" value="MCP"/>
</dbReference>
<dbReference type="PANTHER" id="PTHR45829:SF4">
    <property type="entry name" value="MITOCHONDRIAL CARRIER PROTEIN RIM2"/>
    <property type="match status" value="1"/>
</dbReference>
<keyword evidence="13" id="KW-1185">Reference proteome</keyword>
<dbReference type="OrthoDB" id="269120at2759"/>
<dbReference type="InterPro" id="IPR049562">
    <property type="entry name" value="SLC25A33/36-like"/>
</dbReference>
<comment type="caution">
    <text evidence="12">The sequence shown here is derived from an EMBL/GenBank/DDBJ whole genome shotgun (WGS) entry which is preliminary data.</text>
</comment>
<evidence type="ECO:0000256" key="11">
    <source>
        <dbReference type="RuleBase" id="RU000488"/>
    </source>
</evidence>
<keyword evidence="7" id="KW-1133">Transmembrane helix</keyword>
<evidence type="ECO:0000256" key="4">
    <source>
        <dbReference type="ARBA" id="ARBA00022692"/>
    </source>
</evidence>
<organism evidence="12 13">
    <name type="scientific">Trichonephila inaurata madagascariensis</name>
    <dbReference type="NCBI Taxonomy" id="2747483"/>
    <lineage>
        <taxon>Eukaryota</taxon>
        <taxon>Metazoa</taxon>
        <taxon>Ecdysozoa</taxon>
        <taxon>Arthropoda</taxon>
        <taxon>Chelicerata</taxon>
        <taxon>Arachnida</taxon>
        <taxon>Araneae</taxon>
        <taxon>Araneomorphae</taxon>
        <taxon>Entelegynae</taxon>
        <taxon>Araneoidea</taxon>
        <taxon>Nephilidae</taxon>
        <taxon>Trichonephila</taxon>
        <taxon>Trichonephila inaurata</taxon>
    </lineage>
</organism>
<evidence type="ECO:0000256" key="7">
    <source>
        <dbReference type="ARBA" id="ARBA00022989"/>
    </source>
</evidence>
<evidence type="ECO:0000256" key="10">
    <source>
        <dbReference type="PROSITE-ProRule" id="PRU00282"/>
    </source>
</evidence>
<name>A0A8X7C6L2_9ARAC</name>
<keyword evidence="6" id="KW-0999">Mitochondrion inner membrane</keyword>
<dbReference type="GO" id="GO:0005743">
    <property type="term" value="C:mitochondrial inner membrane"/>
    <property type="evidence" value="ECO:0007669"/>
    <property type="project" value="UniProtKB-SubCell"/>
</dbReference>
<dbReference type="SUPFAM" id="SSF103506">
    <property type="entry name" value="Mitochondrial carrier"/>
    <property type="match status" value="1"/>
</dbReference>
<evidence type="ECO:0000256" key="8">
    <source>
        <dbReference type="ARBA" id="ARBA00023128"/>
    </source>
</evidence>
<dbReference type="EMBL" id="BMAV01009776">
    <property type="protein sequence ID" value="GFY54229.1"/>
    <property type="molecule type" value="Genomic_DNA"/>
</dbReference>
<comment type="similarity">
    <text evidence="2 11">Belongs to the mitochondrial carrier (TC 2.A.29) family.</text>
</comment>
<evidence type="ECO:0000256" key="5">
    <source>
        <dbReference type="ARBA" id="ARBA00022737"/>
    </source>
</evidence>
<accession>A0A8X7C6L2</accession>
<dbReference type="PRINTS" id="PR00784">
    <property type="entry name" value="MTUNCOUPLING"/>
</dbReference>
<comment type="subcellular location">
    <subcellularLocation>
        <location evidence="1">Mitochondrion inner membrane</location>
        <topology evidence="1">Multi-pass membrane protein</topology>
    </subcellularLocation>
</comment>
<feature type="repeat" description="Solcar" evidence="10">
    <location>
        <begin position="304"/>
        <end position="388"/>
    </location>
</feature>
<feature type="repeat" description="Solcar" evidence="10">
    <location>
        <begin position="201"/>
        <end position="286"/>
    </location>
</feature>
<evidence type="ECO:0000313" key="13">
    <source>
        <dbReference type="Proteomes" id="UP000886998"/>
    </source>
</evidence>
<keyword evidence="8" id="KW-0496">Mitochondrion</keyword>
<evidence type="ECO:0000256" key="3">
    <source>
        <dbReference type="ARBA" id="ARBA00022448"/>
    </source>
</evidence>
<evidence type="ECO:0000256" key="1">
    <source>
        <dbReference type="ARBA" id="ARBA00004448"/>
    </source>
</evidence>
<dbReference type="InterPro" id="IPR023395">
    <property type="entry name" value="MCP_dom_sf"/>
</dbReference>
<dbReference type="InterPro" id="IPR018108">
    <property type="entry name" value="MCP_transmembrane"/>
</dbReference>
<dbReference type="FunFam" id="1.50.40.10:FF:000028">
    <property type="entry name" value="Solute carrier family 25 member 33"/>
    <property type="match status" value="1"/>
</dbReference>
<evidence type="ECO:0000256" key="2">
    <source>
        <dbReference type="ARBA" id="ARBA00006375"/>
    </source>
</evidence>
<evidence type="ECO:0000313" key="12">
    <source>
        <dbReference type="EMBL" id="GFY54229.1"/>
    </source>
</evidence>
<keyword evidence="4 10" id="KW-0812">Transmembrane</keyword>
<dbReference type="PROSITE" id="PS50920">
    <property type="entry name" value="SOLCAR"/>
    <property type="match status" value="2"/>
</dbReference>
<dbReference type="Pfam" id="PF00153">
    <property type="entry name" value="Mito_carr"/>
    <property type="match status" value="4"/>
</dbReference>
<dbReference type="PANTHER" id="PTHR45829">
    <property type="entry name" value="MITOCHONDRIAL CARRIER PROTEIN RIM2"/>
    <property type="match status" value="1"/>
</dbReference>
<dbReference type="AlphaFoldDB" id="A0A8X7C6L2"/>
<evidence type="ECO:0000256" key="6">
    <source>
        <dbReference type="ARBA" id="ARBA00022792"/>
    </source>
</evidence>
<keyword evidence="5" id="KW-0677">Repeat</keyword>
<evidence type="ECO:0000256" key="9">
    <source>
        <dbReference type="ARBA" id="ARBA00023136"/>
    </source>
</evidence>
<dbReference type="GO" id="GO:1990519">
    <property type="term" value="P:pyrimidine nucleotide import into mitochondrion"/>
    <property type="evidence" value="ECO:0007669"/>
    <property type="project" value="TreeGrafter"/>
</dbReference>
<dbReference type="GO" id="GO:0015218">
    <property type="term" value="F:pyrimidine nucleotide transmembrane transporter activity"/>
    <property type="evidence" value="ECO:0007669"/>
    <property type="project" value="InterPro"/>
</dbReference>
<dbReference type="Gene3D" id="1.50.40.10">
    <property type="entry name" value="Mitochondrial carrier domain"/>
    <property type="match status" value="2"/>
</dbReference>
<gene>
    <name evidence="12" type="primary">Rim2</name>
    <name evidence="12" type="ORF">TNIN_19842</name>
</gene>
<proteinExistence type="inferred from homology"/>
<sequence length="411" mass="46112">MSQYHTVVHLLAGGLGGTAGAIATCPLEVVKTRLQSSVATFVAYSNISSRQAPVSSLPRFEFCNCATYERFSPVISSEVVARQPTVGIWRCLKWEMLTKRLREVLCDMDQTYLIFAFNISLPKVGKFCLHGRFFLINSFLFSGSLFQPQTLTNQHIVETEGAKALFKGLGPNLVGVAPSRAVYFCTYSHTKNFCNERLTPDTPIVHIFSAASAGFVSCSLTNPIWFVKTRLQLDQRSYGSVTTAQVIKDIYNSKGICGFYKGITASYFGISETIIHFVIYEYIKTKLKEGRLKNSYQTDRKSTRDFVEFMCAGAISKTCASCIAYPHEVVRTRLRQVGDKYKSFFQTLCLVFKEEGHHGLYRGLATQLVRQIPNTAIMMATYEAVVYLLTNYPCTVPSVPTIQMCKDEESY</sequence>
<keyword evidence="3 11" id="KW-0813">Transport</keyword>
<keyword evidence="9 10" id="KW-0472">Membrane</keyword>